<accession>A0AAV8XUP2</accession>
<evidence type="ECO:0000313" key="3">
    <source>
        <dbReference type="Proteomes" id="UP001162162"/>
    </source>
</evidence>
<protein>
    <submittedName>
        <fullName evidence="2">Uncharacterized protein</fullName>
    </submittedName>
</protein>
<dbReference type="AlphaFoldDB" id="A0AAV8XUP2"/>
<comment type="caution">
    <text evidence="2">The sequence shown here is derived from an EMBL/GenBank/DDBJ whole genome shotgun (WGS) entry which is preliminary data.</text>
</comment>
<dbReference type="Proteomes" id="UP001162162">
    <property type="component" value="Unassembled WGS sequence"/>
</dbReference>
<dbReference type="EMBL" id="JAPWTK010000328">
    <property type="protein sequence ID" value="KAJ8942405.1"/>
    <property type="molecule type" value="Genomic_DNA"/>
</dbReference>
<keyword evidence="3" id="KW-1185">Reference proteome</keyword>
<sequence length="362" mass="39245">GLKPAYTSSIDDPDSDTSLPSTRCHFSTYFRPGLSIDTYGNCNVETIDQRDVVEIESAGSLKGNFGEGRRGSASVALAFQPVSAVAGQAVVVAGVAPGSGPESTCPILGGCYGQKRSINIQCVSKVPGRQGNRRSIEASKERRSELRKARSTQSELYEKQEESTIEELAARTRSSIFNVTRNFMDTIGKHVLNFKNISLSNFSVANSISYEALKGDHNSVVHHVHAKGDDVFLGFAGERVVVVVSVTVCIVTVRLEIRRVVHGPFRDYARVRSSIFTAATILVSVESDTGGLASYHPVFRVEFQGVRTLLIEVIRAGGLLATVVTAVATSIYRFELKHKSNPKSTLTYSGLWREVEAIVGSI</sequence>
<feature type="region of interest" description="Disordered" evidence="1">
    <location>
        <begin position="131"/>
        <end position="157"/>
    </location>
</feature>
<reference evidence="2" key="1">
    <citation type="journal article" date="2023" name="Insect Mol. Biol.">
        <title>Genome sequencing provides insights into the evolution of gene families encoding plant cell wall-degrading enzymes in longhorned beetles.</title>
        <authorList>
            <person name="Shin N.R."/>
            <person name="Okamura Y."/>
            <person name="Kirsch R."/>
            <person name="Pauchet Y."/>
        </authorList>
    </citation>
    <scope>NUCLEOTIDE SEQUENCE</scope>
    <source>
        <strain evidence="2">AMC_N1</strain>
    </source>
</reference>
<name>A0AAV8XUP2_9CUCU</name>
<organism evidence="2 3">
    <name type="scientific">Aromia moschata</name>
    <dbReference type="NCBI Taxonomy" id="1265417"/>
    <lineage>
        <taxon>Eukaryota</taxon>
        <taxon>Metazoa</taxon>
        <taxon>Ecdysozoa</taxon>
        <taxon>Arthropoda</taxon>
        <taxon>Hexapoda</taxon>
        <taxon>Insecta</taxon>
        <taxon>Pterygota</taxon>
        <taxon>Neoptera</taxon>
        <taxon>Endopterygota</taxon>
        <taxon>Coleoptera</taxon>
        <taxon>Polyphaga</taxon>
        <taxon>Cucujiformia</taxon>
        <taxon>Chrysomeloidea</taxon>
        <taxon>Cerambycidae</taxon>
        <taxon>Cerambycinae</taxon>
        <taxon>Callichromatini</taxon>
        <taxon>Aromia</taxon>
    </lineage>
</organism>
<feature type="compositionally biased region" description="Basic and acidic residues" evidence="1">
    <location>
        <begin position="134"/>
        <end position="148"/>
    </location>
</feature>
<gene>
    <name evidence="2" type="ORF">NQ318_014451</name>
</gene>
<proteinExistence type="predicted"/>
<evidence type="ECO:0000313" key="2">
    <source>
        <dbReference type="EMBL" id="KAJ8942405.1"/>
    </source>
</evidence>
<evidence type="ECO:0000256" key="1">
    <source>
        <dbReference type="SAM" id="MobiDB-lite"/>
    </source>
</evidence>
<feature type="non-terminal residue" evidence="2">
    <location>
        <position position="1"/>
    </location>
</feature>